<keyword evidence="7" id="KW-0175">Coiled coil</keyword>
<dbReference type="Pfam" id="PF12340">
    <property type="entry name" value="DUF3638"/>
    <property type="match status" value="1"/>
</dbReference>
<evidence type="ECO:0000256" key="4">
    <source>
        <dbReference type="ARBA" id="ARBA00022786"/>
    </source>
</evidence>
<feature type="region of interest" description="Disordered" evidence="8">
    <location>
        <begin position="2359"/>
        <end position="2389"/>
    </location>
</feature>
<accession>A0A0L0MWV5</accession>
<evidence type="ECO:0000256" key="8">
    <source>
        <dbReference type="SAM" id="MobiDB-lite"/>
    </source>
</evidence>
<dbReference type="InterPro" id="IPR051346">
    <property type="entry name" value="OTU_Deubiquitinase"/>
</dbReference>
<feature type="domain" description="DUF3638" evidence="10">
    <location>
        <begin position="1547"/>
        <end position="1770"/>
    </location>
</feature>
<keyword evidence="5" id="KW-0378">Hydrolase</keyword>
<dbReference type="STRING" id="1163406.A0A0L0MWV5"/>
<dbReference type="Proteomes" id="UP000036947">
    <property type="component" value="Unassembled WGS sequence"/>
</dbReference>
<dbReference type="OrthoDB" id="3182339at2759"/>
<keyword evidence="6" id="KW-0788">Thiol protease</keyword>
<dbReference type="Pfam" id="PF12359">
    <property type="entry name" value="DUF3645"/>
    <property type="match status" value="1"/>
</dbReference>
<sequence length="2628" mass="298829">MVITLMELWVACDVSATQIFPILTDYDPGLPHDTLQNLVLPLKSHMERLHHVEDYLITRTHRSKFRSPHIFTAFGTADSFAVRHFENSQQHQALLANIELAANEARRKKCEELRQKRDQYDQLMKLSQQVSCQYSYELDPYDGSYEKRHRNDCQKCNHLSRANSLKIHIYEWQLPANPLQARSTVFELQVPQSFGIWRDVTAFLLIDVLKMTYKSKRPQHGYTPHIYQGLCSYAISFTSQHRIGLLSEAKPHEVTHRRDKPVSTSIERDICLNNGLKYQYCDGKANYFTCEISQTHVLPKVCTYKLPNGSPLQQFLFRPADNPSGPSPNTAIATQSGCLDHISLEEYRALCNIPLGYRIQWQNILVQLHAPAIDFKKIESELIILQCVRQAGPRLENNVLRAGHIILEDIEFANPLIDGFYDVSNRLKQNWQAASAFGVLAVMAVRLLSLSHSEDIKERCLGFLSSARTITLDWANGLKDKIQMSTDDDMRDRFRSKAVYVALICGGTFDVDDEILERLLELPECASIFLQCSIIIQEGALSIKQTEGSITLLHRRWQRLCHRSYHILAHQIVERSCTALDDAHVLSQEHDSWLINEVAGEGHDKALQLQFNLLSGELLVNGIPLNRLPTEYERHPMYRKLFGRSAIEVMPSTVPGMQFSGKRKYAGYAIHFGMLHSNPSGSDLLVRAIGDRGEFELVPARAFHNNFPAPLAGEHIHWYDLASKCVEFRTQNDPWAQSENTWKLRTAGPERVWRLDKDSQCMLSVNSRTGKVVAQIFNPLEDPLWIQAVLNQSTSALDIELPRLQLGFRLDPGGSLIKSKQFRGMSLDENQSLGTLVGLQSKLMLRDVASPTKRMLVIPEGKISFYRERGHTRVHIDADTAVKAQAYRVDNELGRLVDNGNLQSKLFLAYLHALTSFCLPDVLTRRTGTEQSMSILDSAAIRSFSTLTEGNTDMLENIASLTPGRKFYPEHERVMQTVSWSTGLGFGAQHSAFFTIIRRIFAYATTTKFFYTDKWVELPSLNQVDMGLLERDDIRSSTFRVSGYGAEGHSNNHDRVYVSRDRWQESRRVLNLFGITNAVFNNSLAFHIPVPGNIESYLWEVLSHCDEIFGPNHHMTSELAYDGQWLLKSNFVHEHWAALHQKIKSGFEQIDKFKLMIWLSTLAFAGHTDMLTLYTLAAFAIVPEVAQLSPPSTNSFCLKLKNGAVLKTVELSQILMSGSRPFHRCPEVALPRRRGESKCAFHKRQQEQFQNRQNRALDALTQSLIAQWPCEEPEEPVDTQCTGWAEYFDMSNTMAATNRMFKSWFDNYCFKQYLGRIGASLPRQLVQLELPRPALEAAEWNLPRTRRHISADEVFYCSPPTVAHTNGSNLSWLLTSETLGDKQALRLVELIAKLGCSSRSSFEKRYVGQLEQSLKALENHRYRAYQLRPIETSLQPLIVNYVSHRREQVYEIYCAMLEKVLGVTITDTRTCNVSRESVPGIYQWPRLTPVFFLQYLRRKKWQGLSSGWQDCLVQYGLALTQLQQAERLLACAGNATKFIEELQNPGHTNWSAHDHPESLLLEVESGIMIREVQERIAAEMRAPSSGKNAVMQLNMGEGKSSVIVPMVAAALADGDRLVRVIVAKPQAKQMLDMLVAKLGGLLDRQVFHMPFSRAVKLGAMEAKAVHDIHQGCMAAGGVLLVQPEHVLSFKLMAIDRVISEKTAVGRSLLRSQEFLTRSCRDVVDESDENFNVKFELVYTMGMQRPIDHSPERWVCIQRLLSIFRSCVMSVKAEYPDSIEIHPGPGGCFPRTRILRQDAQERILVRIANQVCKTGLSGFPIAREPQPVRDAVFTYITKQRLNQSDRNSVEASGQQGFWGETTKSTLLLLRGLLAEGVLAFAFAQKRWRVDYGLALGRLPETRLAVPYRAKDNPSARSEFSHPDVVIVLTSLGYYYGGLKDNELFLAFSHLRESDQADLEYQEWVRDSNNLPTAFSQLDGVNLEDHSQCIEEIFPRLRFAKGAIDYYLAHLVFPKEMKEFPHKLSASGWDIGEVKDHATTGFSGTNDSRSVLPLAVEQLDLEDQKHTNALVLEYLLQPENSVVVMKQKKGIDESDAERLLSMVMKMEKTIRVIIDVGAQILELDNMGVARQWLKMLPDHERNQAVIFFDDSDNLCVLDRKGRVESLHTSSFAEQLDVCVVFLDEAHTRGTDLRLPDDYRAAVTLGANLTKDRLIQACMRMRRLGKGQSVVFCVPDEIRSKIQAFSSKITSSPIEVSDILAWAISETWMDARRSMPLWSIQGKRYLHQQRLWARCRTENDGHLSKDLANSFLEDEAQTLDTRYRPHVAEDRYLFSEEPESLEMGQILHRSCEFDAPDDRQATFREEQERELSPEAEQERQVQKPQAAEPRPHQVHDDIVELVQSGVVRNNSKAYMPAFEALSNTSAAVRLEIMADSRRRLYVSADFAHTVKIQGKSVMMDAYQRPVQWILTTPRRVLGNGSLNFMMIISPFEAQELLPNIMTSQHVALHLYAPRPNLGYRPLDSLDLYTAPEKPESQIPRPVIVELNIFAGQLYFKSYQEYTEAYEGCILSNGSTVVQASQGDGSVRPYFHGNSVKFLKALMTKIRRDCESIDKTHMGHILDNRLLMPGDF</sequence>
<dbReference type="GO" id="GO:0006508">
    <property type="term" value="P:proteolysis"/>
    <property type="evidence" value="ECO:0007669"/>
    <property type="project" value="UniProtKB-KW"/>
</dbReference>
<feature type="signal peptide" evidence="9">
    <location>
        <begin position="1"/>
        <end position="16"/>
    </location>
</feature>
<keyword evidence="9" id="KW-0732">Signal</keyword>
<evidence type="ECO:0000256" key="1">
    <source>
        <dbReference type="ARBA" id="ARBA00000707"/>
    </source>
</evidence>
<evidence type="ECO:0000313" key="12">
    <source>
        <dbReference type="EMBL" id="KND86261.1"/>
    </source>
</evidence>
<feature type="chain" id="PRO_5005544530" description="ubiquitinyl hydrolase 1" evidence="9">
    <location>
        <begin position="17"/>
        <end position="2628"/>
    </location>
</feature>
<evidence type="ECO:0000259" key="10">
    <source>
        <dbReference type="Pfam" id="PF12340"/>
    </source>
</evidence>
<evidence type="ECO:0000259" key="11">
    <source>
        <dbReference type="Pfam" id="PF12359"/>
    </source>
</evidence>
<keyword evidence="13" id="KW-1185">Reference proteome</keyword>
<proteinExistence type="predicted"/>
<feature type="domain" description="DUF3645" evidence="11">
    <location>
        <begin position="1900"/>
        <end position="1928"/>
    </location>
</feature>
<comment type="catalytic activity">
    <reaction evidence="1">
        <text>Thiol-dependent hydrolysis of ester, thioester, amide, peptide and isopeptide bonds formed by the C-terminal Gly of ubiquitin (a 76-residue protein attached to proteins as an intracellular targeting signal).</text>
        <dbReference type="EC" id="3.4.19.12"/>
    </reaction>
</comment>
<evidence type="ECO:0000256" key="9">
    <source>
        <dbReference type="SAM" id="SignalP"/>
    </source>
</evidence>
<dbReference type="PANTHER" id="PTHR13367">
    <property type="entry name" value="UBIQUITIN THIOESTERASE"/>
    <property type="match status" value="1"/>
</dbReference>
<dbReference type="PANTHER" id="PTHR13367:SF34">
    <property type="match status" value="1"/>
</dbReference>
<dbReference type="EC" id="3.4.19.12" evidence="2"/>
<reference evidence="12 13" key="1">
    <citation type="journal article" date="2015" name="BMC Genomics">
        <title>The genome of the truffle-parasite Tolypocladium ophioglossoides and the evolution of antifungal peptaibiotics.</title>
        <authorList>
            <person name="Quandt C.A."/>
            <person name="Bushley K.E."/>
            <person name="Spatafora J.W."/>
        </authorList>
    </citation>
    <scope>NUCLEOTIDE SEQUENCE [LARGE SCALE GENOMIC DNA]</scope>
    <source>
        <strain evidence="12 13">CBS 100239</strain>
    </source>
</reference>
<dbReference type="InterPro" id="IPR022099">
    <property type="entry name" value="DUF3638"/>
</dbReference>
<gene>
    <name evidence="12" type="ORF">TOPH_09118</name>
</gene>
<keyword evidence="3" id="KW-0645">Protease</keyword>
<evidence type="ECO:0000256" key="5">
    <source>
        <dbReference type="ARBA" id="ARBA00022801"/>
    </source>
</evidence>
<evidence type="ECO:0000256" key="3">
    <source>
        <dbReference type="ARBA" id="ARBA00022670"/>
    </source>
</evidence>
<evidence type="ECO:0000313" key="13">
    <source>
        <dbReference type="Proteomes" id="UP000036947"/>
    </source>
</evidence>
<dbReference type="InterPro" id="IPR022105">
    <property type="entry name" value="DUF3645"/>
</dbReference>
<dbReference type="EMBL" id="LFRF01000065">
    <property type="protein sequence ID" value="KND86261.1"/>
    <property type="molecule type" value="Genomic_DNA"/>
</dbReference>
<feature type="compositionally biased region" description="Basic and acidic residues" evidence="8">
    <location>
        <begin position="2359"/>
        <end position="2378"/>
    </location>
</feature>
<evidence type="ECO:0000256" key="7">
    <source>
        <dbReference type="SAM" id="Coils"/>
    </source>
</evidence>
<organism evidence="12 13">
    <name type="scientific">Tolypocladium ophioglossoides (strain CBS 100239)</name>
    <name type="common">Snaketongue truffleclub</name>
    <name type="synonym">Elaphocordyceps ophioglossoides</name>
    <dbReference type="NCBI Taxonomy" id="1163406"/>
    <lineage>
        <taxon>Eukaryota</taxon>
        <taxon>Fungi</taxon>
        <taxon>Dikarya</taxon>
        <taxon>Ascomycota</taxon>
        <taxon>Pezizomycotina</taxon>
        <taxon>Sordariomycetes</taxon>
        <taxon>Hypocreomycetidae</taxon>
        <taxon>Hypocreales</taxon>
        <taxon>Ophiocordycipitaceae</taxon>
        <taxon>Tolypocladium</taxon>
    </lineage>
</organism>
<comment type="caution">
    <text evidence="12">The sequence shown here is derived from an EMBL/GenBank/DDBJ whole genome shotgun (WGS) entry which is preliminary data.</text>
</comment>
<protein>
    <recommendedName>
        <fullName evidence="2">ubiquitinyl hydrolase 1</fullName>
        <ecNumber evidence="2">3.4.19.12</ecNumber>
    </recommendedName>
</protein>
<keyword evidence="4" id="KW-0833">Ubl conjugation pathway</keyword>
<name>A0A0L0MWV5_TOLOC</name>
<feature type="coiled-coil region" evidence="7">
    <location>
        <begin position="88"/>
        <end position="123"/>
    </location>
</feature>
<dbReference type="GO" id="GO:0004843">
    <property type="term" value="F:cysteine-type deubiquitinase activity"/>
    <property type="evidence" value="ECO:0007669"/>
    <property type="project" value="UniProtKB-EC"/>
</dbReference>
<evidence type="ECO:0000256" key="2">
    <source>
        <dbReference type="ARBA" id="ARBA00012759"/>
    </source>
</evidence>
<evidence type="ECO:0000256" key="6">
    <source>
        <dbReference type="ARBA" id="ARBA00022807"/>
    </source>
</evidence>